<evidence type="ECO:0000256" key="1">
    <source>
        <dbReference type="SAM" id="MobiDB-lite"/>
    </source>
</evidence>
<keyword evidence="2" id="KW-0812">Transmembrane</keyword>
<sequence>MGGPELLPAPDGAETLGCQRPAEGGRGRTRGEGGGGMWGARTGGVPAALGTFAPKSPASEAGELDQSLPSGHPRSPERWDAGLRSRQPNMAPWTLWRCCQRVVGWVPVLFITFVVVWSYYAYVVELCVCEYRLRGRRRPLRPAPPPLWNQRGTPGAPRPLCPPLCSSLRRGLEVTEGTRNLAASSRGGVSFELEDE</sequence>
<name>A0ABQ9VTN3_SAGOE</name>
<evidence type="ECO:0000256" key="2">
    <source>
        <dbReference type="SAM" id="Phobius"/>
    </source>
</evidence>
<protein>
    <submittedName>
        <fullName evidence="3">Uncharacterized protein</fullName>
    </submittedName>
</protein>
<accession>A0ABQ9VTN3</accession>
<evidence type="ECO:0000313" key="3">
    <source>
        <dbReference type="EMBL" id="KAK2112540.1"/>
    </source>
</evidence>
<keyword evidence="2" id="KW-1133">Transmembrane helix</keyword>
<evidence type="ECO:0000313" key="4">
    <source>
        <dbReference type="Proteomes" id="UP001266305"/>
    </source>
</evidence>
<dbReference type="EMBL" id="JASSZA010000005">
    <property type="protein sequence ID" value="KAK2112540.1"/>
    <property type="molecule type" value="Genomic_DNA"/>
</dbReference>
<feature type="region of interest" description="Disordered" evidence="1">
    <location>
        <begin position="1"/>
        <end position="79"/>
    </location>
</feature>
<keyword evidence="2" id="KW-0472">Membrane</keyword>
<reference evidence="3 4" key="1">
    <citation type="submission" date="2023-05" db="EMBL/GenBank/DDBJ databases">
        <title>B98-5 Cell Line De Novo Hybrid Assembly: An Optical Mapping Approach.</title>
        <authorList>
            <person name="Kananen K."/>
            <person name="Auerbach J.A."/>
            <person name="Kautto E."/>
            <person name="Blachly J.S."/>
        </authorList>
    </citation>
    <scope>NUCLEOTIDE SEQUENCE [LARGE SCALE GENOMIC DNA]</scope>
    <source>
        <strain evidence="3">B95-8</strain>
        <tissue evidence="3">Cell line</tissue>
    </source>
</reference>
<dbReference type="Proteomes" id="UP001266305">
    <property type="component" value="Unassembled WGS sequence"/>
</dbReference>
<keyword evidence="4" id="KW-1185">Reference proteome</keyword>
<gene>
    <name evidence="3" type="ORF">P7K49_012287</name>
</gene>
<feature type="transmembrane region" description="Helical" evidence="2">
    <location>
        <begin position="105"/>
        <end position="128"/>
    </location>
</feature>
<proteinExistence type="predicted"/>
<feature type="compositionally biased region" description="Gly residues" evidence="1">
    <location>
        <begin position="32"/>
        <end position="42"/>
    </location>
</feature>
<comment type="caution">
    <text evidence="3">The sequence shown here is derived from an EMBL/GenBank/DDBJ whole genome shotgun (WGS) entry which is preliminary data.</text>
</comment>
<organism evidence="3 4">
    <name type="scientific">Saguinus oedipus</name>
    <name type="common">Cotton-top tamarin</name>
    <name type="synonym">Oedipomidas oedipus</name>
    <dbReference type="NCBI Taxonomy" id="9490"/>
    <lineage>
        <taxon>Eukaryota</taxon>
        <taxon>Metazoa</taxon>
        <taxon>Chordata</taxon>
        <taxon>Craniata</taxon>
        <taxon>Vertebrata</taxon>
        <taxon>Euteleostomi</taxon>
        <taxon>Mammalia</taxon>
        <taxon>Eutheria</taxon>
        <taxon>Euarchontoglires</taxon>
        <taxon>Primates</taxon>
        <taxon>Haplorrhini</taxon>
        <taxon>Platyrrhini</taxon>
        <taxon>Cebidae</taxon>
        <taxon>Callitrichinae</taxon>
        <taxon>Saguinus</taxon>
    </lineage>
</organism>